<dbReference type="EMBL" id="SNWN01000009">
    <property type="protein sequence ID" value="TDO21167.1"/>
    <property type="molecule type" value="Genomic_DNA"/>
</dbReference>
<reference evidence="1 2" key="1">
    <citation type="submission" date="2019-03" db="EMBL/GenBank/DDBJ databases">
        <title>Genomic Encyclopedia of Archaeal and Bacterial Type Strains, Phase II (KMG-II): from individual species to whole genera.</title>
        <authorList>
            <person name="Goeker M."/>
        </authorList>
    </citation>
    <scope>NUCLEOTIDE SEQUENCE [LARGE SCALE GENOMIC DNA]</scope>
    <source>
        <strain evidence="1 2">ATCC 700618</strain>
    </source>
</reference>
<dbReference type="CDD" id="cd00093">
    <property type="entry name" value="HTH_XRE"/>
    <property type="match status" value="1"/>
</dbReference>
<evidence type="ECO:0000313" key="2">
    <source>
        <dbReference type="Proteomes" id="UP000295518"/>
    </source>
</evidence>
<dbReference type="Proteomes" id="UP000295518">
    <property type="component" value="Unassembled WGS sequence"/>
</dbReference>
<proteinExistence type="predicted"/>
<gene>
    <name evidence="1" type="ORF">EI74_0198</name>
</gene>
<dbReference type="RefSeq" id="WP_094254320.1">
    <property type="nucleotide sequence ID" value="NZ_NNCE01000001.1"/>
</dbReference>
<name>A0A4R6IH92_9MOLU</name>
<dbReference type="OrthoDB" id="9775433at2"/>
<keyword evidence="2" id="KW-1185">Reference proteome</keyword>
<comment type="caution">
    <text evidence="1">The sequence shown here is derived from an EMBL/GenBank/DDBJ whole genome shotgun (WGS) entry which is preliminary data.</text>
</comment>
<sequence>MVNKNKKAKNSKIQKEKKFYKSAKLTYAEIAARANVGIGTISRFFNNGYISEISASRISSVIKMEQEKQHFLSRKYNLEEKKYYLIAKKFSDQDLINIMNTLDSGTKIPFNQISIISVGNDNDTYFRELKNAISKLPNGIVLINPPKYPPMVKYLEETSYLPKIVSFGSIIEGVNSVYIDYKKIIEEISTEFVNATGDRGLALVTDSRLNLQAVKLQTEMFIEFCKSSNNYCKIKFFDSKNNSTITNVISELKEASIRNAICTTHEVFQNLMIYNNDSYFRLSDIGYNNIFDYNRGYFIKEFIDYYQIYLEIERILLSDDMTPVILPIQGSLIKPEIEYD</sequence>
<dbReference type="InterPro" id="IPR001387">
    <property type="entry name" value="Cro/C1-type_HTH"/>
</dbReference>
<accession>A0A4R6IH92</accession>
<evidence type="ECO:0000313" key="1">
    <source>
        <dbReference type="EMBL" id="TDO21167.1"/>
    </source>
</evidence>
<organism evidence="1 2">
    <name type="scientific">Mycoplasma testudineum</name>
    <dbReference type="NCBI Taxonomy" id="244584"/>
    <lineage>
        <taxon>Bacteria</taxon>
        <taxon>Bacillati</taxon>
        <taxon>Mycoplasmatota</taxon>
        <taxon>Mollicutes</taxon>
        <taxon>Mycoplasmataceae</taxon>
        <taxon>Mycoplasma</taxon>
    </lineage>
</organism>
<dbReference type="AlphaFoldDB" id="A0A4R6IH92"/>
<protein>
    <submittedName>
        <fullName evidence="1">LacI family transcriptional regulator</fullName>
    </submittedName>
</protein>